<keyword evidence="4" id="KW-0812">Transmembrane</keyword>
<dbReference type="Gene3D" id="3.40.50.970">
    <property type="match status" value="1"/>
</dbReference>
<reference evidence="6 7" key="1">
    <citation type="submission" date="2019-06" db="EMBL/GenBank/DDBJ databases">
        <title>Sequencing the genomes of 1000 actinobacteria strains.</title>
        <authorList>
            <person name="Klenk H.-P."/>
        </authorList>
    </citation>
    <scope>NUCLEOTIDE SEQUENCE [LARGE SCALE GENOMIC DNA]</scope>
    <source>
        <strain evidence="6 7">DSM 102200</strain>
    </source>
</reference>
<evidence type="ECO:0000259" key="5">
    <source>
        <dbReference type="SMART" id="SM00861"/>
    </source>
</evidence>
<dbReference type="Gene3D" id="3.40.50.920">
    <property type="match status" value="1"/>
</dbReference>
<dbReference type="Proteomes" id="UP000316096">
    <property type="component" value="Unassembled WGS sequence"/>
</dbReference>
<dbReference type="Pfam" id="PF02779">
    <property type="entry name" value="Transket_pyr"/>
    <property type="match status" value="1"/>
</dbReference>
<dbReference type="GO" id="GO:0000287">
    <property type="term" value="F:magnesium ion binding"/>
    <property type="evidence" value="ECO:0007669"/>
    <property type="project" value="UniProtKB-ARBA"/>
</dbReference>
<dbReference type="AlphaFoldDB" id="A0A543CTW8"/>
<dbReference type="InterPro" id="IPR051157">
    <property type="entry name" value="PDH/Transketolase"/>
</dbReference>
<evidence type="ECO:0000313" key="6">
    <source>
        <dbReference type="EMBL" id="TQM00547.1"/>
    </source>
</evidence>
<proteinExistence type="inferred from homology"/>
<dbReference type="SMART" id="SM00861">
    <property type="entry name" value="Transket_pyr"/>
    <property type="match status" value="1"/>
</dbReference>
<keyword evidence="4" id="KW-0472">Membrane</keyword>
<dbReference type="InterPro" id="IPR009014">
    <property type="entry name" value="Transketo_C/PFOR_II"/>
</dbReference>
<organism evidence="6 7">
    <name type="scientific">Actinoallomurus bryophytorum</name>
    <dbReference type="NCBI Taxonomy" id="1490222"/>
    <lineage>
        <taxon>Bacteria</taxon>
        <taxon>Bacillati</taxon>
        <taxon>Actinomycetota</taxon>
        <taxon>Actinomycetes</taxon>
        <taxon>Streptosporangiales</taxon>
        <taxon>Thermomonosporaceae</taxon>
        <taxon>Actinoallomurus</taxon>
    </lineage>
</organism>
<evidence type="ECO:0000256" key="2">
    <source>
        <dbReference type="ARBA" id="ARBA00007131"/>
    </source>
</evidence>
<dbReference type="InterPro" id="IPR005475">
    <property type="entry name" value="Transketolase-like_Pyr-bd"/>
</dbReference>
<dbReference type="PANTHER" id="PTHR43825:SF1">
    <property type="entry name" value="TRANSKETOLASE-LIKE PYRIMIDINE-BINDING DOMAIN-CONTAINING PROTEIN"/>
    <property type="match status" value="1"/>
</dbReference>
<gene>
    <name evidence="6" type="ORF">FB559_6262</name>
</gene>
<dbReference type="Pfam" id="PF02780">
    <property type="entry name" value="Transketolase_C"/>
    <property type="match status" value="1"/>
</dbReference>
<name>A0A543CTW8_9ACTN</name>
<dbReference type="FunFam" id="3.40.50.970:FF:000129">
    <property type="entry name" value="Transketolase"/>
    <property type="match status" value="1"/>
</dbReference>
<keyword evidence="3" id="KW-0786">Thiamine pyrophosphate</keyword>
<dbReference type="SUPFAM" id="SSF52518">
    <property type="entry name" value="Thiamin diphosphate-binding fold (THDP-binding)"/>
    <property type="match status" value="1"/>
</dbReference>
<evidence type="ECO:0000256" key="1">
    <source>
        <dbReference type="ARBA" id="ARBA00001964"/>
    </source>
</evidence>
<comment type="similarity">
    <text evidence="2">Belongs to the transketolase family.</text>
</comment>
<protein>
    <submittedName>
        <fullName evidence="6">Transketolase</fullName>
    </submittedName>
</protein>
<dbReference type="CDD" id="cd07033">
    <property type="entry name" value="TPP_PYR_DXS_TK_like"/>
    <property type="match status" value="1"/>
</dbReference>
<feature type="domain" description="Transketolase-like pyrimidine-binding" evidence="5">
    <location>
        <begin position="3"/>
        <end position="168"/>
    </location>
</feature>
<dbReference type="PANTHER" id="PTHR43825">
    <property type="entry name" value="PYRUVATE DEHYDROGENASE E1 COMPONENT"/>
    <property type="match status" value="1"/>
</dbReference>
<dbReference type="OrthoDB" id="8732661at2"/>
<evidence type="ECO:0000256" key="3">
    <source>
        <dbReference type="ARBA" id="ARBA00023052"/>
    </source>
</evidence>
<sequence>MRTSTRDAFGQALVELGKERPDFVVLDAAVSEPTRTWSFAQRFPDRYFNCGIAEQSLVSIAAGLAASGVPAVAVSFAAFLTTRAFDQMRLLVAQPRLNVTLVGTHGGITVGEDGISAQAVEDLALMCSLPGVGVVVPADAPQTAAALRAALESEGPFYLRCSRYESAADVSGSEPFATGTANVLRPGHDITVVATGTMVEAALEAADVLAGDGIACRVVNVSTLQPIDARTLESAARETGRIVVAEEHLKQGGLASIVARTLATLCPVPMRFVGLEGYTQSAPAAELLAAYGLTADAIVRSARELLH</sequence>
<dbReference type="InterPro" id="IPR029061">
    <property type="entry name" value="THDP-binding"/>
</dbReference>
<dbReference type="EMBL" id="VFOZ01000001">
    <property type="protein sequence ID" value="TQM00547.1"/>
    <property type="molecule type" value="Genomic_DNA"/>
</dbReference>
<keyword evidence="7" id="KW-1185">Reference proteome</keyword>
<dbReference type="RefSeq" id="WP_141960179.1">
    <property type="nucleotide sequence ID" value="NZ_VFOZ01000001.1"/>
</dbReference>
<keyword evidence="4" id="KW-1133">Transmembrane helix</keyword>
<comment type="caution">
    <text evidence="6">The sequence shown here is derived from an EMBL/GenBank/DDBJ whole genome shotgun (WGS) entry which is preliminary data.</text>
</comment>
<feature type="transmembrane region" description="Helical" evidence="4">
    <location>
        <begin position="57"/>
        <end position="80"/>
    </location>
</feature>
<accession>A0A543CTW8</accession>
<dbReference type="InterPro" id="IPR033248">
    <property type="entry name" value="Transketolase_C"/>
</dbReference>
<dbReference type="SUPFAM" id="SSF52922">
    <property type="entry name" value="TK C-terminal domain-like"/>
    <property type="match status" value="1"/>
</dbReference>
<comment type="cofactor">
    <cofactor evidence="1">
        <name>thiamine diphosphate</name>
        <dbReference type="ChEBI" id="CHEBI:58937"/>
    </cofactor>
</comment>
<evidence type="ECO:0000256" key="4">
    <source>
        <dbReference type="SAM" id="Phobius"/>
    </source>
</evidence>
<evidence type="ECO:0000313" key="7">
    <source>
        <dbReference type="Proteomes" id="UP000316096"/>
    </source>
</evidence>